<sequence length="356" mass="41478">MPSLNFENAKQEFRDYYNENYDLLDGAMNSFVTLVNSLIRNSSDITISKIEGRVKERNECVKKFSRKYRATLEAEGHEYQIIDHISDLIGVRVVCLYEDDIEKIKELLCAHFEVVDITDKIAQIESTENYFGYKGLHLDLKLNEQRRTLPEYSKFVDFGFEIQIRTIIQDSWSVLDHKIKYKKSIPNSLKRRINSLAALFEVADREFREIRNATEAILQAEDLTQEQIAKETDLVQVGEATSKTKAYILNAFSFLKIANHFFPGFDFEPHKVDGFTEEIVSLKKGITRGKFNFYLRENIATVKKYKEFFENKNTGETLNPYTMIRHCLYLGDKEAFSNLLSSHVMEAFKEWLVDNG</sequence>
<reference evidence="3 5" key="2">
    <citation type="submission" date="2019-03" db="EMBL/GenBank/DDBJ databases">
        <title>Genomic Encyclopedia of Archaeal and Bacterial Type Strains, Phase II (KMG-II): from individual species to whole genera.</title>
        <authorList>
            <person name="Goeker M."/>
        </authorList>
    </citation>
    <scope>NUCLEOTIDE SEQUENCE [LARGE SCALE GENOMIC DNA]</scope>
    <source>
        <strain evidence="3 5">DSM 15594</strain>
    </source>
</reference>
<dbReference type="InterPro" id="IPR043519">
    <property type="entry name" value="NT_sf"/>
</dbReference>
<dbReference type="GO" id="GO:0015969">
    <property type="term" value="P:guanosine tetraphosphate metabolic process"/>
    <property type="evidence" value="ECO:0007669"/>
    <property type="project" value="InterPro"/>
</dbReference>
<dbReference type="PANTHER" id="PTHR41773">
    <property type="entry name" value="GTP PYROPHOSPHATASE-RELATED"/>
    <property type="match status" value="1"/>
</dbReference>
<dbReference type="InterPro" id="IPR007685">
    <property type="entry name" value="RelA_SpoT"/>
</dbReference>
<dbReference type="Pfam" id="PF04607">
    <property type="entry name" value="RelA_SpoT"/>
    <property type="match status" value="1"/>
</dbReference>
<dbReference type="Gene3D" id="3.30.460.10">
    <property type="entry name" value="Beta Polymerase, domain 2"/>
    <property type="match status" value="1"/>
</dbReference>
<evidence type="ECO:0000313" key="4">
    <source>
        <dbReference type="Proteomes" id="UP000243640"/>
    </source>
</evidence>
<evidence type="ECO:0000313" key="2">
    <source>
        <dbReference type="EMBL" id="OYD24890.1"/>
    </source>
</evidence>
<keyword evidence="5" id="KW-1185">Reference proteome</keyword>
<gene>
    <name evidence="2" type="ORF">B6S09_06690</name>
    <name evidence="3" type="ORF">LY04_01290</name>
</gene>
<accession>A0A235CK35</accession>
<dbReference type="OrthoDB" id="9801824at2"/>
<name>A0A235CK35_9GAMM</name>
<organism evidence="2 4">
    <name type="scientific">Oceanimonas baumannii</name>
    <dbReference type="NCBI Taxonomy" id="129578"/>
    <lineage>
        <taxon>Bacteria</taxon>
        <taxon>Pseudomonadati</taxon>
        <taxon>Pseudomonadota</taxon>
        <taxon>Gammaproteobacteria</taxon>
        <taxon>Aeromonadales</taxon>
        <taxon>Aeromonadaceae</taxon>
        <taxon>Oceanimonas</taxon>
    </lineage>
</organism>
<dbReference type="Proteomes" id="UP000243640">
    <property type="component" value="Unassembled WGS sequence"/>
</dbReference>
<feature type="domain" description="RelA/SpoT" evidence="1">
    <location>
        <begin position="52"/>
        <end position="187"/>
    </location>
</feature>
<evidence type="ECO:0000313" key="3">
    <source>
        <dbReference type="EMBL" id="TDW59651.1"/>
    </source>
</evidence>
<dbReference type="SMART" id="SM00954">
    <property type="entry name" value="RelA_SpoT"/>
    <property type="match status" value="1"/>
</dbReference>
<dbReference type="EMBL" id="NQJF01000005">
    <property type="protein sequence ID" value="OYD24890.1"/>
    <property type="molecule type" value="Genomic_DNA"/>
</dbReference>
<reference evidence="2 4" key="1">
    <citation type="submission" date="2017-08" db="EMBL/GenBank/DDBJ databases">
        <title>Draft Genome Sequence of the Marine Bacterium Oceanimonas baumannii ATCC 700832.</title>
        <authorList>
            <person name="Mcclelland W.D."/>
            <person name="Brennan M.A."/>
            <person name="Trachtenberg A.M."/>
            <person name="Maclea K.S."/>
        </authorList>
    </citation>
    <scope>NUCLEOTIDE SEQUENCE [LARGE SCALE GENOMIC DNA]</scope>
    <source>
        <strain evidence="2 4">ATCC 700832</strain>
    </source>
</reference>
<evidence type="ECO:0000259" key="1">
    <source>
        <dbReference type="SMART" id="SM00954"/>
    </source>
</evidence>
<protein>
    <submittedName>
        <fullName evidence="2">(P)ppGpp synthetase</fullName>
    </submittedName>
    <submittedName>
        <fullName evidence="3">PpGpp synthetase/RelA/SpoT-type nucleotidyltransferase</fullName>
    </submittedName>
</protein>
<dbReference type="RefSeq" id="WP_094277741.1">
    <property type="nucleotide sequence ID" value="NZ_NQJF01000005.1"/>
</dbReference>
<evidence type="ECO:0000313" key="5">
    <source>
        <dbReference type="Proteomes" id="UP000295058"/>
    </source>
</evidence>
<proteinExistence type="predicted"/>
<dbReference type="SUPFAM" id="SSF81301">
    <property type="entry name" value="Nucleotidyltransferase"/>
    <property type="match status" value="1"/>
</dbReference>
<dbReference type="AlphaFoldDB" id="A0A235CK35"/>
<comment type="caution">
    <text evidence="2">The sequence shown here is derived from an EMBL/GenBank/DDBJ whole genome shotgun (WGS) entry which is preliminary data.</text>
</comment>
<dbReference type="PANTHER" id="PTHR41773:SF1">
    <property type="entry name" value="RELA_SPOT DOMAIN-CONTAINING PROTEIN"/>
    <property type="match status" value="1"/>
</dbReference>
<dbReference type="CDD" id="cd05399">
    <property type="entry name" value="NT_Rel-Spo_like"/>
    <property type="match status" value="1"/>
</dbReference>
<dbReference type="Proteomes" id="UP000295058">
    <property type="component" value="Unassembled WGS sequence"/>
</dbReference>
<dbReference type="Gene3D" id="1.10.287.860">
    <property type="entry name" value="Nucleotidyltransferase"/>
    <property type="match status" value="1"/>
</dbReference>
<dbReference type="EMBL" id="SODO01000004">
    <property type="protein sequence ID" value="TDW59651.1"/>
    <property type="molecule type" value="Genomic_DNA"/>
</dbReference>